<name>A0A6U6DPM8_GUITH</name>
<protein>
    <submittedName>
        <fullName evidence="4">Uncharacterized protein</fullName>
    </submittedName>
</protein>
<evidence type="ECO:0000313" key="3">
    <source>
        <dbReference type="EMBL" id="CAE2339666.1"/>
    </source>
</evidence>
<dbReference type="EMBL" id="HBKN01049088">
    <property type="protein sequence ID" value="CAE2339667.1"/>
    <property type="molecule type" value="Transcribed_RNA"/>
</dbReference>
<dbReference type="AlphaFoldDB" id="A0A6U6DPM8"/>
<organism evidence="4">
    <name type="scientific">Guillardia theta</name>
    <name type="common">Cryptophyte</name>
    <name type="synonym">Cryptomonas phi</name>
    <dbReference type="NCBI Taxonomy" id="55529"/>
    <lineage>
        <taxon>Eukaryota</taxon>
        <taxon>Cryptophyceae</taxon>
        <taxon>Pyrenomonadales</taxon>
        <taxon>Geminigeraceae</taxon>
        <taxon>Guillardia</taxon>
    </lineage>
</organism>
<accession>A0A6U6DPM8</accession>
<evidence type="ECO:0000256" key="1">
    <source>
        <dbReference type="SAM" id="MobiDB-lite"/>
    </source>
</evidence>
<proteinExistence type="predicted"/>
<evidence type="ECO:0000313" key="4">
    <source>
        <dbReference type="EMBL" id="CAE2339667.1"/>
    </source>
</evidence>
<sequence length="246" mass="27521">MPKSDTAEFADVAETVSSLGLLPGMQLQCPMGVKVEVEGVGRKDKVLYMRYPSDIVTPTSITDLDSLVCAGYKIETSFLRDLIHLVDVDVLKGLAGQEAETISRKSRQTEIEPNLREHIMHLPDRCVFENFSLLSSSAVRQVRERMLLEKKTKTTSSRPLLPIQHSPTPAVDPARLLSSYSKSLGSPSTDFERKIKKYFERHYNDADLPENVKLHFSQFPVPSTPETKTTKSGKKKKGTNKSNKAK</sequence>
<gene>
    <name evidence="2" type="ORF">GTHE00462_LOCUS38375</name>
    <name evidence="3" type="ORF">GTHE00462_LOCUS38376</name>
    <name evidence="4" type="ORF">GTHE00462_LOCUS38377</name>
</gene>
<reference evidence="4" key="1">
    <citation type="submission" date="2021-01" db="EMBL/GenBank/DDBJ databases">
        <authorList>
            <person name="Corre E."/>
            <person name="Pelletier E."/>
            <person name="Niang G."/>
            <person name="Scheremetjew M."/>
            <person name="Finn R."/>
            <person name="Kale V."/>
            <person name="Holt S."/>
            <person name="Cochrane G."/>
            <person name="Meng A."/>
            <person name="Brown T."/>
            <person name="Cohen L."/>
        </authorList>
    </citation>
    <scope>NUCLEOTIDE SEQUENCE</scope>
    <source>
        <strain evidence="4">CCMP 2712</strain>
    </source>
</reference>
<dbReference type="EMBL" id="HBKN01049087">
    <property type="protein sequence ID" value="CAE2339666.1"/>
    <property type="molecule type" value="Transcribed_RNA"/>
</dbReference>
<evidence type="ECO:0000313" key="2">
    <source>
        <dbReference type="EMBL" id="CAE2339665.1"/>
    </source>
</evidence>
<feature type="region of interest" description="Disordered" evidence="1">
    <location>
        <begin position="216"/>
        <end position="246"/>
    </location>
</feature>
<dbReference type="EMBL" id="HBKN01049086">
    <property type="protein sequence ID" value="CAE2339665.1"/>
    <property type="molecule type" value="Transcribed_RNA"/>
</dbReference>
<feature type="compositionally biased region" description="Basic residues" evidence="1">
    <location>
        <begin position="231"/>
        <end position="246"/>
    </location>
</feature>